<dbReference type="InterPro" id="IPR045336">
    <property type="entry name" value="MmgE_PrpD_N"/>
</dbReference>
<dbReference type="PANTHER" id="PTHR16943:SF8">
    <property type="entry name" value="2-METHYLCITRATE DEHYDRATASE"/>
    <property type="match status" value="1"/>
</dbReference>
<evidence type="ECO:0008006" key="6">
    <source>
        <dbReference type="Google" id="ProtNLM"/>
    </source>
</evidence>
<dbReference type="Gene3D" id="3.30.1330.120">
    <property type="entry name" value="2-methylcitrate dehydratase PrpD"/>
    <property type="match status" value="1"/>
</dbReference>
<evidence type="ECO:0000313" key="4">
    <source>
        <dbReference type="EMBL" id="PPL17196.1"/>
    </source>
</evidence>
<feature type="domain" description="MmgE/PrpD N-terminal" evidence="2">
    <location>
        <begin position="11"/>
        <end position="246"/>
    </location>
</feature>
<organism evidence="4 5">
    <name type="scientific">Microterricola pindariensis</name>
    <dbReference type="NCBI Taxonomy" id="478010"/>
    <lineage>
        <taxon>Bacteria</taxon>
        <taxon>Bacillati</taxon>
        <taxon>Actinomycetota</taxon>
        <taxon>Actinomycetes</taxon>
        <taxon>Micrococcales</taxon>
        <taxon>Microbacteriaceae</taxon>
        <taxon>Microterricola</taxon>
    </lineage>
</organism>
<dbReference type="PANTHER" id="PTHR16943">
    <property type="entry name" value="2-METHYLCITRATE DEHYDRATASE-RELATED"/>
    <property type="match status" value="1"/>
</dbReference>
<comment type="caution">
    <text evidence="4">The sequence shown here is derived from an EMBL/GenBank/DDBJ whole genome shotgun (WGS) entry which is preliminary data.</text>
</comment>
<evidence type="ECO:0000313" key="5">
    <source>
        <dbReference type="Proteomes" id="UP000237755"/>
    </source>
</evidence>
<reference evidence="4 5" key="1">
    <citation type="journal article" date="2008" name="Int. J. Syst. Evol. Microbiol.">
        <title>Leifsonia pindariensis sp. nov., isolated from the Pindari glacier of the Indian Himalayas, and emended description of the genus Leifsonia.</title>
        <authorList>
            <person name="Reddy G.S."/>
            <person name="Prabagaran S.R."/>
            <person name="Shivaji S."/>
        </authorList>
    </citation>
    <scope>NUCLEOTIDE SEQUENCE [LARGE SCALE GENOMIC DNA]</scope>
    <source>
        <strain evidence="4 5">PON 10</strain>
    </source>
</reference>
<evidence type="ECO:0000259" key="2">
    <source>
        <dbReference type="Pfam" id="PF03972"/>
    </source>
</evidence>
<dbReference type="Proteomes" id="UP000237755">
    <property type="component" value="Unassembled WGS sequence"/>
</dbReference>
<feature type="domain" description="MmgE/PrpD C-terminal" evidence="3">
    <location>
        <begin position="275"/>
        <end position="428"/>
    </location>
</feature>
<dbReference type="InterPro" id="IPR005656">
    <property type="entry name" value="MmgE_PrpD"/>
</dbReference>
<dbReference type="InterPro" id="IPR042183">
    <property type="entry name" value="MmgE/PrpD_sf_1"/>
</dbReference>
<dbReference type="Pfam" id="PF19305">
    <property type="entry name" value="MmgE_PrpD_C"/>
    <property type="match status" value="1"/>
</dbReference>
<keyword evidence="5" id="KW-1185">Reference proteome</keyword>
<accession>A0ABX5AVK5</accession>
<dbReference type="InterPro" id="IPR036148">
    <property type="entry name" value="MmgE/PrpD_sf"/>
</dbReference>
<dbReference type="RefSeq" id="WP_104475973.1">
    <property type="nucleotide sequence ID" value="NZ_MPZN01000039.1"/>
</dbReference>
<protein>
    <recommendedName>
        <fullName evidence="6">2-methylcitrate dehydratase</fullName>
    </recommendedName>
</protein>
<proteinExistence type="inferred from homology"/>
<dbReference type="Gene3D" id="1.10.4100.10">
    <property type="entry name" value="2-methylcitrate dehydratase PrpD"/>
    <property type="match status" value="1"/>
</dbReference>
<dbReference type="InterPro" id="IPR042188">
    <property type="entry name" value="MmgE/PrpD_sf_2"/>
</dbReference>
<evidence type="ECO:0000259" key="3">
    <source>
        <dbReference type="Pfam" id="PF19305"/>
    </source>
</evidence>
<dbReference type="SUPFAM" id="SSF103378">
    <property type="entry name" value="2-methylcitrate dehydratase PrpD"/>
    <property type="match status" value="1"/>
</dbReference>
<dbReference type="Pfam" id="PF03972">
    <property type="entry name" value="MmgE_PrpD_N"/>
    <property type="match status" value="1"/>
</dbReference>
<comment type="similarity">
    <text evidence="1">Belongs to the PrpD family.</text>
</comment>
<sequence>MTELPSITQPLADWCGTLTLDDFTPQAQARALDSVVDTVGVAIAASGEPDYQAAEEFAVASHGAPGDAQVWGRGRGANASEASLLNGTAGHLMDFDDVHYLIHGHASTVLLPALFAAGQAAQVQPRRVMLGYMAGLGVMSAVARAYGPRHYSRGWHSTSTCGAVGAAAGVATMLGLSVSEIAHSMSAGVSMSFGVRANFGTILKPLHAGLAARAGVEAVLLTRAGGLAAPNALERDLGGVRVFGDGSWPGEYADPVATILETAAAGTDELGVKLYPCCRGGHYAIDATLDVREVLPSGVDVDSVTVRVPLGARTALIHDDPETGLQAKFSLPYAVATSLVRGIPSPDHFSDEAIHDDKVQRVMRAITVIEDESSGDLSAGMEGRYAEIEVVCAGRRYSARCDDARGSWSRPLTQAEVDGKFLRMASRSHGVDGPALLRRLRALQDAESLVGLFG</sequence>
<gene>
    <name evidence="4" type="ORF">GY24_11730</name>
</gene>
<dbReference type="InterPro" id="IPR045337">
    <property type="entry name" value="MmgE_PrpD_C"/>
</dbReference>
<dbReference type="EMBL" id="MPZN01000039">
    <property type="protein sequence ID" value="PPL17196.1"/>
    <property type="molecule type" value="Genomic_DNA"/>
</dbReference>
<evidence type="ECO:0000256" key="1">
    <source>
        <dbReference type="ARBA" id="ARBA00006174"/>
    </source>
</evidence>
<name>A0ABX5AVK5_9MICO</name>